<evidence type="ECO:0000256" key="6">
    <source>
        <dbReference type="PROSITE-ProRule" id="PRU00266"/>
    </source>
</evidence>
<dbReference type="SUPFAM" id="SSF69065">
    <property type="entry name" value="RNase III domain-like"/>
    <property type="match status" value="1"/>
</dbReference>
<dbReference type="GO" id="GO:0003725">
    <property type="term" value="F:double-stranded RNA binding"/>
    <property type="evidence" value="ECO:0007669"/>
    <property type="project" value="TreeGrafter"/>
</dbReference>
<dbReference type="InterPro" id="IPR014720">
    <property type="entry name" value="dsRBD_dom"/>
</dbReference>
<evidence type="ECO:0000256" key="7">
    <source>
        <dbReference type="SAM" id="MobiDB-lite"/>
    </source>
</evidence>
<keyword evidence="5 6" id="KW-0694">RNA-binding</keyword>
<dbReference type="CDD" id="cd00593">
    <property type="entry name" value="RIBOc"/>
    <property type="match status" value="1"/>
</dbReference>
<dbReference type="PROSITE" id="PS50142">
    <property type="entry name" value="RNASE_3_2"/>
    <property type="match status" value="1"/>
</dbReference>
<dbReference type="SMART" id="SM00358">
    <property type="entry name" value="DSRM"/>
    <property type="match status" value="1"/>
</dbReference>
<dbReference type="EMBL" id="FONL01000013">
    <property type="protein sequence ID" value="SFE69037.1"/>
    <property type="molecule type" value="Genomic_DNA"/>
</dbReference>
<protein>
    <submittedName>
        <fullName evidence="10">Ribonuclease-3</fullName>
    </submittedName>
</protein>
<dbReference type="Pfam" id="PF14622">
    <property type="entry name" value="Ribonucleas_3_3"/>
    <property type="match status" value="1"/>
</dbReference>
<organism evidence="10 11">
    <name type="scientific">Succiniclasticum ruminis DSM 9236</name>
    <dbReference type="NCBI Taxonomy" id="1123323"/>
    <lineage>
        <taxon>Bacteria</taxon>
        <taxon>Bacillati</taxon>
        <taxon>Bacillota</taxon>
        <taxon>Negativicutes</taxon>
        <taxon>Acidaminococcales</taxon>
        <taxon>Acidaminococcaceae</taxon>
        <taxon>Succiniclasticum</taxon>
    </lineage>
</organism>
<feature type="domain" description="RNase III" evidence="9">
    <location>
        <begin position="140"/>
        <end position="275"/>
    </location>
</feature>
<gene>
    <name evidence="10" type="ORF">SAMN05216245_11345</name>
</gene>
<feature type="domain" description="DRBM" evidence="8">
    <location>
        <begin position="395"/>
        <end position="460"/>
    </location>
</feature>
<keyword evidence="11" id="KW-1185">Reference proteome</keyword>
<dbReference type="GO" id="GO:0006396">
    <property type="term" value="P:RNA processing"/>
    <property type="evidence" value="ECO:0007669"/>
    <property type="project" value="InterPro"/>
</dbReference>
<dbReference type="RefSeq" id="WP_177205987.1">
    <property type="nucleotide sequence ID" value="NZ_FONL01000013.1"/>
</dbReference>
<evidence type="ECO:0000313" key="10">
    <source>
        <dbReference type="EMBL" id="SFE69037.1"/>
    </source>
</evidence>
<dbReference type="PANTHER" id="PTHR11207">
    <property type="entry name" value="RIBONUCLEASE III"/>
    <property type="match status" value="1"/>
</dbReference>
<dbReference type="STRING" id="1123323.SAMN05216245_11345"/>
<dbReference type="InterPro" id="IPR000999">
    <property type="entry name" value="RNase_III_dom"/>
</dbReference>
<dbReference type="SMART" id="SM00535">
    <property type="entry name" value="RIBOc"/>
    <property type="match status" value="1"/>
</dbReference>
<evidence type="ECO:0000256" key="1">
    <source>
        <dbReference type="ARBA" id="ARBA00010183"/>
    </source>
</evidence>
<dbReference type="CDD" id="cd00048">
    <property type="entry name" value="DSRM_SF"/>
    <property type="match status" value="1"/>
</dbReference>
<feature type="region of interest" description="Disordered" evidence="7">
    <location>
        <begin position="1"/>
        <end position="23"/>
    </location>
</feature>
<proteinExistence type="inferred from homology"/>
<evidence type="ECO:0000256" key="3">
    <source>
        <dbReference type="ARBA" id="ARBA00022759"/>
    </source>
</evidence>
<name>A0A1I2CL17_9FIRM</name>
<dbReference type="GO" id="GO:0010468">
    <property type="term" value="P:regulation of gene expression"/>
    <property type="evidence" value="ECO:0007669"/>
    <property type="project" value="TreeGrafter"/>
</dbReference>
<dbReference type="SUPFAM" id="SSF54768">
    <property type="entry name" value="dsRNA-binding domain-like"/>
    <property type="match status" value="2"/>
</dbReference>
<accession>A0A1I2CL17</accession>
<dbReference type="PANTHER" id="PTHR11207:SF0">
    <property type="entry name" value="RIBONUCLEASE 3"/>
    <property type="match status" value="1"/>
</dbReference>
<comment type="similarity">
    <text evidence="1">Belongs to the ribonuclease III family.</text>
</comment>
<evidence type="ECO:0000259" key="9">
    <source>
        <dbReference type="PROSITE" id="PS50142"/>
    </source>
</evidence>
<dbReference type="Gene3D" id="3.30.160.20">
    <property type="match status" value="1"/>
</dbReference>
<keyword evidence="2" id="KW-0540">Nuclease</keyword>
<evidence type="ECO:0000313" key="11">
    <source>
        <dbReference type="Proteomes" id="UP000198896"/>
    </source>
</evidence>
<keyword evidence="3" id="KW-0255">Endonuclease</keyword>
<dbReference type="PROSITE" id="PS50137">
    <property type="entry name" value="DS_RBD"/>
    <property type="match status" value="1"/>
</dbReference>
<evidence type="ECO:0000256" key="4">
    <source>
        <dbReference type="ARBA" id="ARBA00022801"/>
    </source>
</evidence>
<evidence type="ECO:0000259" key="8">
    <source>
        <dbReference type="PROSITE" id="PS50137"/>
    </source>
</evidence>
<keyword evidence="4" id="KW-0378">Hydrolase</keyword>
<sequence length="469" mass="54530">MLENKLKGSNNVKHKPWPENCAWPEPLRDGAGMAWEEDFIPDSLDEIAQDLVDIKDYFDSLVEIGRLNDDYTLNEDYDEEEELDEDEADDWEEEAFTPEMGEEYWDKEEQCFDYDIWLDDLSDHLNLLKIDCVPVTENPVVTVREAIGYEFVNENLLRQAFTRRAFAVEYGLSGCNEELEFLGDTVLNTVVTRDMLQQLSSIQEEKTEAPFMVRFQEGDLTKIRSRFVSKEFLSARAAELGLDRLILYGTGEEATESSREDMMEALIGAVTIDCDWDWDIITGVVDKLICVQLEKPDEFLKASYYDIFNAWHQRNFGTMPEYEVHGYKDWYDCTLRYRVPANDKEIHQYQRVDVFRAQNRSKAREEAAWDAYRFVMNHGLWVNLKESGIMPELENSINQLQELYQKKYLAQAPVYEFEERDLDHWYCRCRCDGISGVGLAPGKTKAKKQAAFEVLKQLFAAAANSARKA</sequence>
<dbReference type="GO" id="GO:0004525">
    <property type="term" value="F:ribonuclease III activity"/>
    <property type="evidence" value="ECO:0007669"/>
    <property type="project" value="InterPro"/>
</dbReference>
<dbReference type="AlphaFoldDB" id="A0A1I2CL17"/>
<evidence type="ECO:0000256" key="5">
    <source>
        <dbReference type="ARBA" id="ARBA00022884"/>
    </source>
</evidence>
<dbReference type="InterPro" id="IPR036389">
    <property type="entry name" value="RNase_III_sf"/>
</dbReference>
<evidence type="ECO:0000256" key="2">
    <source>
        <dbReference type="ARBA" id="ARBA00022722"/>
    </source>
</evidence>
<reference evidence="10 11" key="1">
    <citation type="submission" date="2016-10" db="EMBL/GenBank/DDBJ databases">
        <authorList>
            <person name="de Groot N.N."/>
        </authorList>
    </citation>
    <scope>NUCLEOTIDE SEQUENCE [LARGE SCALE GENOMIC DNA]</scope>
    <source>
        <strain evidence="10 11">DSM 9236</strain>
    </source>
</reference>
<dbReference type="Proteomes" id="UP000198896">
    <property type="component" value="Unassembled WGS sequence"/>
</dbReference>
<dbReference type="Gene3D" id="1.10.1520.10">
    <property type="entry name" value="Ribonuclease III domain"/>
    <property type="match status" value="1"/>
</dbReference>